<dbReference type="NCBIfam" id="NF033579">
    <property type="entry name" value="transpos_IS5_2"/>
    <property type="match status" value="1"/>
</dbReference>
<evidence type="ECO:0000313" key="2">
    <source>
        <dbReference type="EMBL" id="QIR07367.1"/>
    </source>
</evidence>
<feature type="domain" description="Transposase DDE" evidence="1">
    <location>
        <begin position="19"/>
        <end position="130"/>
    </location>
</feature>
<sequence>MSKAKYKISNWKQYNQALINRGSITFWVDDTAIQTWHCKEHHGKRGRGFTFTDGAIETALMVKGIFKLPLRALQGFLDSIFGLMDVPLKSPSYSCISKRAKTVEVNYRLPSRGPVAHVVIDATGLKVFGEGEWNMRKHGKGKRRVWRKLHLAIDGSTHEVISAVVSLASVGDNEALPTLLNPLRLKIAQVSADGAYDTKDFHQMLKKKGIKPTIPPRSNAGYWENTHPRNAAVSALKSGNLANWKREEGYHQRSLSETGISRYKALISPKLILLNYDAQVGEELANVKAINKVIKLGMPVSYRVN</sequence>
<keyword evidence="3" id="KW-1185">Reference proteome</keyword>
<dbReference type="RefSeq" id="WP_167315027.1">
    <property type="nucleotide sequence ID" value="NZ_CP050266.1"/>
</dbReference>
<dbReference type="InterPro" id="IPR053520">
    <property type="entry name" value="Transposase_Tn903"/>
</dbReference>
<dbReference type="InterPro" id="IPR053172">
    <property type="entry name" value="Tn903_transposase"/>
</dbReference>
<dbReference type="PANTHER" id="PTHR34631:SF3">
    <property type="entry name" value="ISSOD12 TRANSPOSASE TNPA_ISSOD12"/>
    <property type="match status" value="1"/>
</dbReference>
<gene>
    <name evidence="2" type="ORF">HBA18_08405</name>
</gene>
<dbReference type="InterPro" id="IPR025668">
    <property type="entry name" value="Tnp_DDE_dom"/>
</dbReference>
<proteinExistence type="predicted"/>
<dbReference type="PANTHER" id="PTHR34631">
    <property type="match status" value="1"/>
</dbReference>
<dbReference type="EMBL" id="CP050266">
    <property type="protein sequence ID" value="QIR07367.1"/>
    <property type="molecule type" value="Genomic_DNA"/>
</dbReference>
<dbReference type="Pfam" id="PF13737">
    <property type="entry name" value="DDE_Tnp_1_5"/>
    <property type="match status" value="1"/>
</dbReference>
<reference evidence="2 3" key="1">
    <citation type="submission" date="2020-03" db="EMBL/GenBank/DDBJ databases">
        <title>Genome mining reveals the biosynthetic pathways of PHA and ectoines of the halophilic strain Salinivibrio costicola M318 isolated from fermented shrimp paste.</title>
        <authorList>
            <person name="Doan T.V."/>
            <person name="Tran L.T."/>
            <person name="Trieu T.A."/>
            <person name="Nguyen Q.V."/>
            <person name="Quach T.N."/>
            <person name="Phi T.Q."/>
            <person name="Kumar S."/>
        </authorList>
    </citation>
    <scope>NUCLEOTIDE SEQUENCE [LARGE SCALE GENOMIC DNA]</scope>
    <source>
        <strain evidence="2 3">M318</strain>
    </source>
</reference>
<dbReference type="Proteomes" id="UP000501408">
    <property type="component" value="Chromosome 1"/>
</dbReference>
<organism evidence="2 3">
    <name type="scientific">Salinivibrio costicola</name>
    <name type="common">Vibrio costicola</name>
    <dbReference type="NCBI Taxonomy" id="51367"/>
    <lineage>
        <taxon>Bacteria</taxon>
        <taxon>Pseudomonadati</taxon>
        <taxon>Pseudomonadota</taxon>
        <taxon>Gammaproteobacteria</taxon>
        <taxon>Vibrionales</taxon>
        <taxon>Vibrionaceae</taxon>
        <taxon>Salinivibrio</taxon>
    </lineage>
</organism>
<accession>A0ABX6K8A1</accession>
<evidence type="ECO:0000313" key="3">
    <source>
        <dbReference type="Proteomes" id="UP000501408"/>
    </source>
</evidence>
<protein>
    <submittedName>
        <fullName evidence="2">IS5 family transposase</fullName>
    </submittedName>
</protein>
<name>A0ABX6K8A1_SALCS</name>
<evidence type="ECO:0000259" key="1">
    <source>
        <dbReference type="Pfam" id="PF13737"/>
    </source>
</evidence>